<accession>A0A9P1L0R6</accession>
<name>A0A9P1L0R6_PARSO</name>
<sequence length="36" mass="4181">MENNEICPKCGCTEIVEEKQSGYILDMRVENSNKFK</sequence>
<gene>
    <name evidence="1" type="ORF">UMC4404_05391</name>
</gene>
<dbReference type="Proteomes" id="UP000049685">
    <property type="component" value="Unassembled WGS sequence"/>
</dbReference>
<proteinExistence type="predicted"/>
<evidence type="ECO:0000313" key="1">
    <source>
        <dbReference type="EMBL" id="CEO32559.1"/>
    </source>
</evidence>
<comment type="caution">
    <text evidence="1">The sequence shown here is derived from an EMBL/GenBank/DDBJ whole genome shotgun (WGS) entry which is preliminary data.</text>
</comment>
<dbReference type="EMBL" id="CDNY01000003">
    <property type="protein sequence ID" value="CEO32559.1"/>
    <property type="molecule type" value="Genomic_DNA"/>
</dbReference>
<evidence type="ECO:0000313" key="2">
    <source>
        <dbReference type="Proteomes" id="UP000049685"/>
    </source>
</evidence>
<reference evidence="2" key="1">
    <citation type="submission" date="2015-01" db="EMBL/GenBank/DDBJ databases">
        <authorList>
            <person name="Aslett A.Martin."/>
            <person name="De Silva Nishadi"/>
        </authorList>
    </citation>
    <scope>NUCLEOTIDE SEQUENCE [LARGE SCALE GENOMIC DNA]</scope>
    <source>
        <strain evidence="2">UMC4404</strain>
    </source>
</reference>
<dbReference type="AlphaFoldDB" id="A0A9P1L0R6"/>
<protein>
    <submittedName>
        <fullName evidence="1">Uncharacterized protein</fullName>
    </submittedName>
</protein>
<organism evidence="1 2">
    <name type="scientific">Paraclostridium sordellii</name>
    <name type="common">Clostridium sordellii</name>
    <dbReference type="NCBI Taxonomy" id="1505"/>
    <lineage>
        <taxon>Bacteria</taxon>
        <taxon>Bacillati</taxon>
        <taxon>Bacillota</taxon>
        <taxon>Clostridia</taxon>
        <taxon>Peptostreptococcales</taxon>
        <taxon>Peptostreptococcaceae</taxon>
        <taxon>Paraclostridium</taxon>
    </lineage>
</organism>